<dbReference type="Gene3D" id="3.80.10.10">
    <property type="entry name" value="Ribonuclease Inhibitor"/>
    <property type="match status" value="1"/>
</dbReference>
<dbReference type="Ensembl" id="ENSECRT00000010925.1">
    <property type="protein sequence ID" value="ENSECRP00000010748.1"/>
    <property type="gene ID" value="ENSECRG00000007147.1"/>
</dbReference>
<dbReference type="PANTHER" id="PTHR48051:SF64">
    <property type="entry name" value="LEUCINE RICH REPEATS AND CALPONIN HOMOLOGY DOMAIN CONTAINING 4"/>
    <property type="match status" value="1"/>
</dbReference>
<keyword evidence="4" id="KW-1133">Transmembrane helix</keyword>
<protein>
    <submittedName>
        <fullName evidence="6">Leucine-rich repeat and calponin homology domain-containing protein 4-like</fullName>
    </submittedName>
</protein>
<reference evidence="6" key="2">
    <citation type="submission" date="2025-08" db="UniProtKB">
        <authorList>
            <consortium name="Ensembl"/>
        </authorList>
    </citation>
    <scope>IDENTIFICATION</scope>
</reference>
<keyword evidence="1" id="KW-0433">Leucine-rich repeat</keyword>
<dbReference type="FunFam" id="3.80.10.10:FF:000007">
    <property type="entry name" value="Leucine-rich repeat and calponin homology domain-containing protein 1 isoform 3"/>
    <property type="match status" value="1"/>
</dbReference>
<accession>A0A8C4S308</accession>
<dbReference type="AlphaFoldDB" id="A0A8C4S308"/>
<dbReference type="GO" id="GO:0005737">
    <property type="term" value="C:cytoplasm"/>
    <property type="evidence" value="ECO:0007669"/>
    <property type="project" value="TreeGrafter"/>
</dbReference>
<reference evidence="6" key="3">
    <citation type="submission" date="2025-09" db="UniProtKB">
        <authorList>
            <consortium name="Ensembl"/>
        </authorList>
    </citation>
    <scope>IDENTIFICATION</scope>
</reference>
<dbReference type="Pfam" id="PF13855">
    <property type="entry name" value="LRR_8"/>
    <property type="match status" value="2"/>
</dbReference>
<dbReference type="PROSITE" id="PS50021">
    <property type="entry name" value="CH"/>
    <property type="match status" value="1"/>
</dbReference>
<keyword evidence="4" id="KW-0472">Membrane</keyword>
<evidence type="ECO:0000259" key="5">
    <source>
        <dbReference type="PROSITE" id="PS50021"/>
    </source>
</evidence>
<dbReference type="SUPFAM" id="SSF47576">
    <property type="entry name" value="Calponin-homology domain, CH-domain"/>
    <property type="match status" value="1"/>
</dbReference>
<dbReference type="SMART" id="SM00364">
    <property type="entry name" value="LRR_BAC"/>
    <property type="match status" value="4"/>
</dbReference>
<gene>
    <name evidence="6" type="primary">lrch4</name>
</gene>
<feature type="region of interest" description="Disordered" evidence="3">
    <location>
        <begin position="351"/>
        <end position="408"/>
    </location>
</feature>
<dbReference type="Pfam" id="PF00307">
    <property type="entry name" value="CH"/>
    <property type="match status" value="1"/>
</dbReference>
<dbReference type="Gene3D" id="1.10.418.10">
    <property type="entry name" value="Calponin-like domain"/>
    <property type="match status" value="1"/>
</dbReference>
<organism evidence="6 7">
    <name type="scientific">Erpetoichthys calabaricus</name>
    <name type="common">Rope fish</name>
    <name type="synonym">Calamoichthys calabaricus</name>
    <dbReference type="NCBI Taxonomy" id="27687"/>
    <lineage>
        <taxon>Eukaryota</taxon>
        <taxon>Metazoa</taxon>
        <taxon>Chordata</taxon>
        <taxon>Craniata</taxon>
        <taxon>Vertebrata</taxon>
        <taxon>Euteleostomi</taxon>
        <taxon>Actinopterygii</taxon>
        <taxon>Polypteriformes</taxon>
        <taxon>Polypteridae</taxon>
        <taxon>Erpetoichthys</taxon>
    </lineage>
</organism>
<feature type="transmembrane region" description="Helical" evidence="4">
    <location>
        <begin position="677"/>
        <end position="695"/>
    </location>
</feature>
<dbReference type="SUPFAM" id="SSF52058">
    <property type="entry name" value="L domain-like"/>
    <property type="match status" value="1"/>
</dbReference>
<dbReference type="PANTHER" id="PTHR48051">
    <property type="match status" value="1"/>
</dbReference>
<evidence type="ECO:0000256" key="1">
    <source>
        <dbReference type="ARBA" id="ARBA00022614"/>
    </source>
</evidence>
<keyword evidence="7" id="KW-1185">Reference proteome</keyword>
<feature type="compositionally biased region" description="Polar residues" evidence="3">
    <location>
        <begin position="442"/>
        <end position="483"/>
    </location>
</feature>
<dbReference type="SMART" id="SM00033">
    <property type="entry name" value="CH"/>
    <property type="match status" value="1"/>
</dbReference>
<dbReference type="SMART" id="SM00369">
    <property type="entry name" value="LRR_TYP"/>
    <property type="match status" value="5"/>
</dbReference>
<dbReference type="InterPro" id="IPR001611">
    <property type="entry name" value="Leu-rich_rpt"/>
</dbReference>
<name>A0A8C4S308_ERPCA</name>
<keyword evidence="2" id="KW-0677">Repeat</keyword>
<dbReference type="Proteomes" id="UP000694620">
    <property type="component" value="Chromosome 3"/>
</dbReference>
<dbReference type="Pfam" id="PF00560">
    <property type="entry name" value="LRR_1"/>
    <property type="match status" value="1"/>
</dbReference>
<dbReference type="InterPro" id="IPR001715">
    <property type="entry name" value="CH_dom"/>
</dbReference>
<dbReference type="InterPro" id="IPR050216">
    <property type="entry name" value="LRR_domain-containing"/>
</dbReference>
<dbReference type="InterPro" id="IPR036872">
    <property type="entry name" value="CH_dom_sf"/>
</dbReference>
<sequence length="701" mass="77816">MAAGEDSPLPAGIAGSRSVEKALEEAVASGALNLSNRKLKEFPRTARNYDLSDVTQADLSKNRLSELPEEVCQFISLESLSLYHNCARSIPEAVCNLQALTYINISRNQLSSLPPFLCQLPLKVLNASNNKLSTLPNNIETLVNLRQLDVSCNEIQSLPPQLGSLESLRDLNVRRNQISILPEELSELPLVRLDFSCNRVTRIPVCYRHLRHLQAIILDNNPLQSPPAQVCTKGKVHIFKYLNIEACNKTVQELTDFDRMVRPTNFTSCLSDEFYPLRQYGGLDSGFNSVDSGSKRWSGNESADEFSELSLRMADITRENKLQKEIKSLPSSSLNANGDTEQIDFIDSSLNEDDEEESKSDVSPLQPPQEKPKTSSPRSEADSKSQKTRPMVSPDAAHPAVDSPPSEDRRRILQIWQERERQQQVAQRCQGMEKRENRSVPRITSTTPAAVHPGTSSGVHSDNSFTTGLRQRSPSAEQMTSPVSRHRVTTDQTQDLKSNLPSPKEGGVAQKPSSFLFRSASKNNVKNSGSVHSLVDAGVPDSRSALRTRGSDHQEDQEQIVQLRKIIESKLRIILPEDLSEALSNGATLCQLVNHMRPRSVSIIYIPSPAVPKLSTAKCRLNVENFIKACRKLGVPEAKVCFASDIHQGNVDRILDTVEALLLVEADFRLAPCLQQLAGFCLFYAIVMLLIYLALHKLSLV</sequence>
<evidence type="ECO:0000313" key="6">
    <source>
        <dbReference type="Ensembl" id="ENSECRP00000010748.1"/>
    </source>
</evidence>
<keyword evidence="4" id="KW-0812">Transmembrane</keyword>
<evidence type="ECO:0000313" key="7">
    <source>
        <dbReference type="Proteomes" id="UP000694620"/>
    </source>
</evidence>
<dbReference type="PROSITE" id="PS51450">
    <property type="entry name" value="LRR"/>
    <property type="match status" value="3"/>
</dbReference>
<dbReference type="GeneTree" id="ENSGT00940000166804"/>
<feature type="compositionally biased region" description="Polar residues" evidence="3">
    <location>
        <begin position="490"/>
        <end position="501"/>
    </location>
</feature>
<evidence type="ECO:0000256" key="2">
    <source>
        <dbReference type="ARBA" id="ARBA00022737"/>
    </source>
</evidence>
<feature type="region of interest" description="Disordered" evidence="3">
    <location>
        <begin position="527"/>
        <end position="557"/>
    </location>
</feature>
<dbReference type="CDD" id="cd21205">
    <property type="entry name" value="CH_LRCH"/>
    <property type="match status" value="1"/>
</dbReference>
<dbReference type="InterPro" id="IPR003591">
    <property type="entry name" value="Leu-rich_rpt_typical-subtyp"/>
</dbReference>
<feature type="region of interest" description="Disordered" evidence="3">
    <location>
        <begin position="423"/>
        <end position="510"/>
    </location>
</feature>
<proteinExistence type="predicted"/>
<dbReference type="RefSeq" id="XP_028654003.1">
    <property type="nucleotide sequence ID" value="XM_028798170.2"/>
</dbReference>
<reference evidence="6" key="1">
    <citation type="submission" date="2021-06" db="EMBL/GenBank/DDBJ databases">
        <authorList>
            <consortium name="Wellcome Sanger Institute Data Sharing"/>
        </authorList>
    </citation>
    <scope>NUCLEOTIDE SEQUENCE [LARGE SCALE GENOMIC DNA]</scope>
</reference>
<dbReference type="GeneID" id="114648880"/>
<evidence type="ECO:0000256" key="3">
    <source>
        <dbReference type="SAM" id="MobiDB-lite"/>
    </source>
</evidence>
<feature type="domain" description="Calponin-homology (CH)" evidence="5">
    <location>
        <begin position="557"/>
        <end position="666"/>
    </location>
</feature>
<dbReference type="InterPro" id="IPR032675">
    <property type="entry name" value="LRR_dom_sf"/>
</dbReference>
<evidence type="ECO:0000256" key="4">
    <source>
        <dbReference type="SAM" id="Phobius"/>
    </source>
</evidence>